<dbReference type="InterPro" id="IPR013785">
    <property type="entry name" value="Aldolase_TIM"/>
</dbReference>
<dbReference type="PANTHER" id="PTHR20857">
    <property type="entry name" value="THIAMINE-PHOSPHATE PYROPHOSPHORYLASE"/>
    <property type="match status" value="1"/>
</dbReference>
<evidence type="ECO:0000259" key="5">
    <source>
        <dbReference type="Pfam" id="PF02581"/>
    </source>
</evidence>
<sequence length="277" mass="27017">MVTPGGLVVLTDRRSAAGPLIEVVAAAVRGGAGWVVLRERDLPYDERAALITALRRVVPSGRLIVAGPDPFGGGAVHLAAADPVPAGVPLVGRSCHGTESMSDVDYVMLSPIYPTATKPGYGPALGPDRAAALAGAVSWLALGGIDSAARAAECAAAGAAGIAVLGAIMRAANPERVARTLAGAFAAARPRLPAGPGGCVGGPEAPLTTSRGSGRLAGSRGPAGSEGCVGGPEAPLTASRWSGRLAGSRGPAGSEGSLGLPEAPLGASRLPELGVGG</sequence>
<gene>
    <name evidence="6" type="ORF">Apa02nite_029700</name>
</gene>
<evidence type="ECO:0000313" key="6">
    <source>
        <dbReference type="EMBL" id="GIE66862.1"/>
    </source>
</evidence>
<dbReference type="SUPFAM" id="SSF51391">
    <property type="entry name" value="Thiamin phosphate synthase"/>
    <property type="match status" value="1"/>
</dbReference>
<protein>
    <recommendedName>
        <fullName evidence="5">Thiamine phosphate synthase/TenI domain-containing protein</fullName>
    </recommendedName>
</protein>
<dbReference type="Gene3D" id="3.20.20.70">
    <property type="entry name" value="Aldolase class I"/>
    <property type="match status" value="1"/>
</dbReference>
<keyword evidence="7" id="KW-1185">Reference proteome</keyword>
<evidence type="ECO:0000256" key="1">
    <source>
        <dbReference type="ARBA" id="ARBA00003814"/>
    </source>
</evidence>
<organism evidence="6 7">
    <name type="scientific">Actinoplanes palleronii</name>
    <dbReference type="NCBI Taxonomy" id="113570"/>
    <lineage>
        <taxon>Bacteria</taxon>
        <taxon>Bacillati</taxon>
        <taxon>Actinomycetota</taxon>
        <taxon>Actinomycetes</taxon>
        <taxon>Micromonosporales</taxon>
        <taxon>Micromonosporaceae</taxon>
        <taxon>Actinoplanes</taxon>
    </lineage>
</organism>
<feature type="compositionally biased region" description="Low complexity" evidence="4">
    <location>
        <begin position="210"/>
        <end position="225"/>
    </location>
</feature>
<evidence type="ECO:0000313" key="7">
    <source>
        <dbReference type="Proteomes" id="UP000624709"/>
    </source>
</evidence>
<proteinExistence type="predicted"/>
<dbReference type="PANTHER" id="PTHR20857:SF15">
    <property type="entry name" value="THIAMINE-PHOSPHATE SYNTHASE"/>
    <property type="match status" value="1"/>
</dbReference>
<keyword evidence="3" id="KW-0784">Thiamine biosynthesis</keyword>
<comment type="caution">
    <text evidence="6">The sequence shown here is derived from an EMBL/GenBank/DDBJ whole genome shotgun (WGS) entry which is preliminary data.</text>
</comment>
<dbReference type="CDD" id="cd00564">
    <property type="entry name" value="TMP_TenI"/>
    <property type="match status" value="1"/>
</dbReference>
<evidence type="ECO:0000256" key="3">
    <source>
        <dbReference type="ARBA" id="ARBA00022977"/>
    </source>
</evidence>
<dbReference type="EMBL" id="BOMS01000042">
    <property type="protein sequence ID" value="GIE66862.1"/>
    <property type="molecule type" value="Genomic_DNA"/>
</dbReference>
<comment type="function">
    <text evidence="1">Condenses 4-methyl-5-(beta-hydroxyethyl)thiazole monophosphate (THZ-P) and 2-methyl-4-amino-5-hydroxymethyl pyrimidine pyrophosphate (HMP-PP) to form thiamine monophosphate (TMP).</text>
</comment>
<feature type="domain" description="Thiamine phosphate synthase/TenI" evidence="5">
    <location>
        <begin position="90"/>
        <end position="168"/>
    </location>
</feature>
<dbReference type="InterPro" id="IPR022998">
    <property type="entry name" value="ThiamineP_synth_TenI"/>
</dbReference>
<dbReference type="Proteomes" id="UP000624709">
    <property type="component" value="Unassembled WGS sequence"/>
</dbReference>
<dbReference type="Pfam" id="PF02581">
    <property type="entry name" value="TMP-TENI"/>
    <property type="match status" value="1"/>
</dbReference>
<feature type="region of interest" description="Disordered" evidence="4">
    <location>
        <begin position="193"/>
        <end position="277"/>
    </location>
</feature>
<evidence type="ECO:0000256" key="2">
    <source>
        <dbReference type="ARBA" id="ARBA00004948"/>
    </source>
</evidence>
<evidence type="ECO:0000256" key="4">
    <source>
        <dbReference type="SAM" id="MobiDB-lite"/>
    </source>
</evidence>
<accession>A0ABQ4B841</accession>
<name>A0ABQ4B841_9ACTN</name>
<comment type="pathway">
    <text evidence="2">Cofactor biosynthesis; thiamine diphosphate biosynthesis.</text>
</comment>
<reference evidence="6 7" key="1">
    <citation type="submission" date="2021-01" db="EMBL/GenBank/DDBJ databases">
        <title>Whole genome shotgun sequence of Actinoplanes palleronii NBRC 14916.</title>
        <authorList>
            <person name="Komaki H."/>
            <person name="Tamura T."/>
        </authorList>
    </citation>
    <scope>NUCLEOTIDE SEQUENCE [LARGE SCALE GENOMIC DNA]</scope>
    <source>
        <strain evidence="6 7">NBRC 14916</strain>
    </source>
</reference>
<dbReference type="InterPro" id="IPR036206">
    <property type="entry name" value="ThiamineP_synth_sf"/>
</dbReference>